<dbReference type="EC" id="3.2.1.21" evidence="6"/>
<dbReference type="InterPro" id="IPR026891">
    <property type="entry name" value="Fn3-like"/>
</dbReference>
<dbReference type="InterPro" id="IPR036962">
    <property type="entry name" value="Glyco_hydro_3_N_sf"/>
</dbReference>
<feature type="signal peptide" evidence="4">
    <location>
        <begin position="1"/>
        <end position="35"/>
    </location>
</feature>
<dbReference type="Pfam" id="PF01915">
    <property type="entry name" value="Glyco_hydro_3_C"/>
    <property type="match status" value="1"/>
</dbReference>
<feature type="chain" id="PRO_5030619022" evidence="4">
    <location>
        <begin position="36"/>
        <end position="739"/>
    </location>
</feature>
<dbReference type="SUPFAM" id="SSF52279">
    <property type="entry name" value="Beta-D-glucan exohydrolase, C-terminal domain"/>
    <property type="match status" value="1"/>
</dbReference>
<dbReference type="RefSeq" id="WP_184258245.1">
    <property type="nucleotide sequence ID" value="NZ_JACHIO010000017.1"/>
</dbReference>
<gene>
    <name evidence="6" type="ORF">HDF15_003869</name>
</gene>
<dbReference type="InterPro" id="IPR013783">
    <property type="entry name" value="Ig-like_fold"/>
</dbReference>
<dbReference type="Pfam" id="PF00933">
    <property type="entry name" value="Glyco_hydro_3"/>
    <property type="match status" value="1"/>
</dbReference>
<dbReference type="InterPro" id="IPR001764">
    <property type="entry name" value="Glyco_hydro_3_N"/>
</dbReference>
<dbReference type="InterPro" id="IPR017853">
    <property type="entry name" value="GH"/>
</dbReference>
<evidence type="ECO:0000256" key="4">
    <source>
        <dbReference type="SAM" id="SignalP"/>
    </source>
</evidence>
<evidence type="ECO:0000313" key="7">
    <source>
        <dbReference type="Proteomes" id="UP000584867"/>
    </source>
</evidence>
<sequence length="739" mass="80358">MLAQKFSLSLNSKTTVPVRTAFLLLCLVPVASVMAAQKVAAPPVYLDSHADPESRITALLASMTLDEKIHALSTDPSVPRLGVAGTNHVEGLHGLALGGPGHWEGHSEGHAMMNVIPTTQFPQSRGLGQTWDPSLLQKAAAQEAYETRFAFGKYHRGGLVVRAPNADLSRDPRWGRGEESYGEDPFLVGTLATAFAHGLQGDDPHVWMTASLLKHFLANSNEDGRDGSSSNFDARLFHEYYAVPFRMAIEEGHADAMMTSYNAWNSVPMTANPVVRDVVMAQWGLDGIVCTDAGALTNMVKQHHTYATMPEAAAAAIHAGINQFLDDYQQPVRDALQQKLITEQDIDRNLRGVYRVMLHLGLLDPSANSPYAHIGAFDQAQSDPWNTEAPRALVRRVTDESIVLLKNTGGTLPLDAAKLKSIAVIGQWGDTVALDWYSGTPLLSVTPLEGIRRRAAGASVVFNDGKDEAAAAALAAHSEAVIVIVGNHPTCDAGWNKCALPSEGKEAIDRKSLTLPDESLVKAVLAANPHAIVVLQTSFPYTTNWTQEHAPAILEITHNSEEQGTALADVLFGDYNPAGRLTQTWPASLEQLPPMMDYDLRHGRTYLYAEKTPLYPFGFGLSYTSFAYSDLTVTQRGKSIAVQVTVANTGSRAGDEVVQIYAAHQGSTVPRPIEELKAFRRVALRAGEKQVVRFEIPVTSLAYWDEATHRFIVEGDRVEFRAAASSADVRLKHTLLVQP</sequence>
<dbReference type="Gene3D" id="3.40.50.1700">
    <property type="entry name" value="Glycoside hydrolase family 3 C-terminal domain"/>
    <property type="match status" value="1"/>
</dbReference>
<dbReference type="SMART" id="SM01217">
    <property type="entry name" value="Fn3_like"/>
    <property type="match status" value="1"/>
</dbReference>
<dbReference type="InterPro" id="IPR002772">
    <property type="entry name" value="Glyco_hydro_3_C"/>
</dbReference>
<dbReference type="AlphaFoldDB" id="A0A7W7ZUG4"/>
<dbReference type="PANTHER" id="PTHR42721:SF3">
    <property type="entry name" value="BETA-D-XYLOSIDASE 5-RELATED"/>
    <property type="match status" value="1"/>
</dbReference>
<dbReference type="SUPFAM" id="SSF51445">
    <property type="entry name" value="(Trans)glycosidases"/>
    <property type="match status" value="1"/>
</dbReference>
<organism evidence="6 7">
    <name type="scientific">Granulicella mallensis</name>
    <dbReference type="NCBI Taxonomy" id="940614"/>
    <lineage>
        <taxon>Bacteria</taxon>
        <taxon>Pseudomonadati</taxon>
        <taxon>Acidobacteriota</taxon>
        <taxon>Terriglobia</taxon>
        <taxon>Terriglobales</taxon>
        <taxon>Acidobacteriaceae</taxon>
        <taxon>Granulicella</taxon>
    </lineage>
</organism>
<comment type="similarity">
    <text evidence="1">Belongs to the glycosyl hydrolase 3 family.</text>
</comment>
<evidence type="ECO:0000256" key="3">
    <source>
        <dbReference type="ARBA" id="ARBA00022801"/>
    </source>
</evidence>
<keyword evidence="3 6" id="KW-0378">Hydrolase</keyword>
<dbReference type="PANTHER" id="PTHR42721">
    <property type="entry name" value="SUGAR HYDROLASE-RELATED"/>
    <property type="match status" value="1"/>
</dbReference>
<dbReference type="GO" id="GO:0045493">
    <property type="term" value="P:xylan catabolic process"/>
    <property type="evidence" value="ECO:0007669"/>
    <property type="project" value="InterPro"/>
</dbReference>
<dbReference type="InterPro" id="IPR044993">
    <property type="entry name" value="BXL"/>
</dbReference>
<accession>A0A7W7ZUG4</accession>
<keyword evidence="2 4" id="KW-0732">Signal</keyword>
<evidence type="ECO:0000259" key="5">
    <source>
        <dbReference type="SMART" id="SM01217"/>
    </source>
</evidence>
<name>A0A7W7ZUG4_9BACT</name>
<dbReference type="InterPro" id="IPR036881">
    <property type="entry name" value="Glyco_hydro_3_C_sf"/>
</dbReference>
<evidence type="ECO:0000256" key="1">
    <source>
        <dbReference type="ARBA" id="ARBA00005336"/>
    </source>
</evidence>
<dbReference type="Proteomes" id="UP000584867">
    <property type="component" value="Unassembled WGS sequence"/>
</dbReference>
<proteinExistence type="inferred from homology"/>
<dbReference type="FunFam" id="2.60.40.10:FF:000495">
    <property type="entry name" value="Periplasmic beta-glucosidase"/>
    <property type="match status" value="1"/>
</dbReference>
<dbReference type="EMBL" id="JACHIO010000017">
    <property type="protein sequence ID" value="MBB5065501.1"/>
    <property type="molecule type" value="Genomic_DNA"/>
</dbReference>
<evidence type="ECO:0000256" key="2">
    <source>
        <dbReference type="ARBA" id="ARBA00022729"/>
    </source>
</evidence>
<dbReference type="Gene3D" id="3.20.20.300">
    <property type="entry name" value="Glycoside hydrolase, family 3, N-terminal domain"/>
    <property type="match status" value="1"/>
</dbReference>
<evidence type="ECO:0000313" key="6">
    <source>
        <dbReference type="EMBL" id="MBB5065501.1"/>
    </source>
</evidence>
<dbReference type="GO" id="GO:0009044">
    <property type="term" value="F:xylan 1,4-beta-xylosidase activity"/>
    <property type="evidence" value="ECO:0007669"/>
    <property type="project" value="InterPro"/>
</dbReference>
<dbReference type="GO" id="GO:0031222">
    <property type="term" value="P:arabinan catabolic process"/>
    <property type="evidence" value="ECO:0007669"/>
    <property type="project" value="TreeGrafter"/>
</dbReference>
<reference evidence="6 7" key="1">
    <citation type="submission" date="2020-08" db="EMBL/GenBank/DDBJ databases">
        <title>Genomic Encyclopedia of Type Strains, Phase IV (KMG-V): Genome sequencing to study the core and pangenomes of soil and plant-associated prokaryotes.</title>
        <authorList>
            <person name="Whitman W."/>
        </authorList>
    </citation>
    <scope>NUCLEOTIDE SEQUENCE [LARGE SCALE GENOMIC DNA]</scope>
    <source>
        <strain evidence="6 7">X5P3</strain>
    </source>
</reference>
<comment type="caution">
    <text evidence="6">The sequence shown here is derived from an EMBL/GenBank/DDBJ whole genome shotgun (WGS) entry which is preliminary data.</text>
</comment>
<dbReference type="GO" id="GO:0008422">
    <property type="term" value="F:beta-glucosidase activity"/>
    <property type="evidence" value="ECO:0007669"/>
    <property type="project" value="UniProtKB-EC"/>
</dbReference>
<dbReference type="Gene3D" id="2.60.40.10">
    <property type="entry name" value="Immunoglobulins"/>
    <property type="match status" value="1"/>
</dbReference>
<keyword evidence="6" id="KW-0326">Glycosidase</keyword>
<dbReference type="GO" id="GO:0046556">
    <property type="term" value="F:alpha-L-arabinofuranosidase activity"/>
    <property type="evidence" value="ECO:0007669"/>
    <property type="project" value="TreeGrafter"/>
</dbReference>
<feature type="domain" description="Fibronectin type III-like" evidence="5">
    <location>
        <begin position="656"/>
        <end position="726"/>
    </location>
</feature>
<dbReference type="Pfam" id="PF14310">
    <property type="entry name" value="Fn3-like"/>
    <property type="match status" value="1"/>
</dbReference>
<protein>
    <submittedName>
        <fullName evidence="6">Beta-glucosidase</fullName>
        <ecNumber evidence="6">3.2.1.21</ecNumber>
    </submittedName>
</protein>